<accession>A0A239MYA1</accession>
<reference evidence="2" key="1">
    <citation type="submission" date="2017-06" db="EMBL/GenBank/DDBJ databases">
        <authorList>
            <person name="Varghese N."/>
            <person name="Submissions S."/>
        </authorList>
    </citation>
    <scope>NUCLEOTIDE SEQUENCE [LARGE SCALE GENOMIC DNA]</scope>
    <source>
        <strain evidence="2">JCM 23211</strain>
    </source>
</reference>
<evidence type="ECO:0000313" key="2">
    <source>
        <dbReference type="Proteomes" id="UP000198327"/>
    </source>
</evidence>
<name>A0A239MYA1_9NOCA</name>
<sequence>MSRIFRTAAQWADELRSHDFPTGVLYVLPYEDWIARDCIGAAPAEGGLLHPLHPAWTLIGALRGMGLTLSQLFAVMGVGDDDGVMFGEADIEHYESLRAEREYSVTGRFLDVRRKTGSTLGAFDLISFELSIDYRNEPAVKCVNTFVVPRKDAP</sequence>
<dbReference type="AlphaFoldDB" id="A0A239MYA1"/>
<keyword evidence="2" id="KW-1185">Reference proteome</keyword>
<evidence type="ECO:0008006" key="3">
    <source>
        <dbReference type="Google" id="ProtNLM"/>
    </source>
</evidence>
<protein>
    <recommendedName>
        <fullName evidence="3">N-terminal of MaoC-like dehydratase domain-containing protein</fullName>
    </recommendedName>
</protein>
<dbReference type="EMBL" id="FZOW01000024">
    <property type="protein sequence ID" value="SNT47480.1"/>
    <property type="molecule type" value="Genomic_DNA"/>
</dbReference>
<organism evidence="1 2">
    <name type="scientific">Rhodococcoides kyotonense</name>
    <dbReference type="NCBI Taxonomy" id="398843"/>
    <lineage>
        <taxon>Bacteria</taxon>
        <taxon>Bacillati</taxon>
        <taxon>Actinomycetota</taxon>
        <taxon>Actinomycetes</taxon>
        <taxon>Mycobacteriales</taxon>
        <taxon>Nocardiaceae</taxon>
        <taxon>Rhodococcoides</taxon>
    </lineage>
</organism>
<gene>
    <name evidence="1" type="ORF">SAMN05421642_12459</name>
</gene>
<evidence type="ECO:0000313" key="1">
    <source>
        <dbReference type="EMBL" id="SNT47480.1"/>
    </source>
</evidence>
<proteinExistence type="predicted"/>
<dbReference type="Proteomes" id="UP000198327">
    <property type="component" value="Unassembled WGS sequence"/>
</dbReference>